<dbReference type="SMART" id="SM00980">
    <property type="entry name" value="THAP"/>
    <property type="match status" value="1"/>
</dbReference>
<dbReference type="Pfam" id="PF05485">
    <property type="entry name" value="THAP"/>
    <property type="match status" value="1"/>
</dbReference>
<organism evidence="7 8">
    <name type="scientific">Hypothenemus hampei</name>
    <name type="common">Coffee berry borer</name>
    <dbReference type="NCBI Taxonomy" id="57062"/>
    <lineage>
        <taxon>Eukaryota</taxon>
        <taxon>Metazoa</taxon>
        <taxon>Ecdysozoa</taxon>
        <taxon>Arthropoda</taxon>
        <taxon>Hexapoda</taxon>
        <taxon>Insecta</taxon>
        <taxon>Pterygota</taxon>
        <taxon>Neoptera</taxon>
        <taxon>Endopterygota</taxon>
        <taxon>Coleoptera</taxon>
        <taxon>Polyphaga</taxon>
        <taxon>Cucujiformia</taxon>
        <taxon>Curculionidae</taxon>
        <taxon>Scolytinae</taxon>
        <taxon>Hypothenemus</taxon>
    </lineage>
</organism>
<evidence type="ECO:0000259" key="6">
    <source>
        <dbReference type="PROSITE" id="PS50950"/>
    </source>
</evidence>
<dbReference type="InterPro" id="IPR006612">
    <property type="entry name" value="THAP_Znf"/>
</dbReference>
<dbReference type="Proteomes" id="UP001566132">
    <property type="component" value="Unassembled WGS sequence"/>
</dbReference>
<evidence type="ECO:0000256" key="5">
    <source>
        <dbReference type="PROSITE-ProRule" id="PRU00309"/>
    </source>
</evidence>
<accession>A0ABD1E757</accession>
<keyword evidence="3" id="KW-0862">Zinc</keyword>
<dbReference type="PROSITE" id="PS50950">
    <property type="entry name" value="ZF_THAP"/>
    <property type="match status" value="1"/>
</dbReference>
<dbReference type="SMART" id="SM00692">
    <property type="entry name" value="DM3"/>
    <property type="match status" value="1"/>
</dbReference>
<evidence type="ECO:0000256" key="1">
    <source>
        <dbReference type="ARBA" id="ARBA00022723"/>
    </source>
</evidence>
<dbReference type="GO" id="GO:0003677">
    <property type="term" value="F:DNA binding"/>
    <property type="evidence" value="ECO:0007669"/>
    <property type="project" value="UniProtKB-UniRule"/>
</dbReference>
<dbReference type="Gene3D" id="6.20.210.20">
    <property type="entry name" value="THAP domain"/>
    <property type="match status" value="1"/>
</dbReference>
<reference evidence="7 8" key="1">
    <citation type="submission" date="2024-05" db="EMBL/GenBank/DDBJ databases">
        <title>Genetic variation in Jamaican populations of the coffee berry borer (Hypothenemus hampei).</title>
        <authorList>
            <person name="Errbii M."/>
            <person name="Myrie A."/>
        </authorList>
    </citation>
    <scope>NUCLEOTIDE SEQUENCE [LARGE SCALE GENOMIC DNA]</scope>
    <source>
        <strain evidence="7">JA-Hopewell-2020-01-JO</strain>
        <tissue evidence="7">Whole body</tissue>
    </source>
</reference>
<evidence type="ECO:0000256" key="3">
    <source>
        <dbReference type="ARBA" id="ARBA00022833"/>
    </source>
</evidence>
<dbReference type="EMBL" id="JBDJPC010000011">
    <property type="protein sequence ID" value="KAL1489544.1"/>
    <property type="molecule type" value="Genomic_DNA"/>
</dbReference>
<sequence length="152" mass="17441">MMQPRFRTAFCLVCGLQEHEVGRLHCFPSVQDRCRLWQEKMNMVFTGNTLHHHRICCNHFTEDQYVNRINWRLRRDAVPTLLPCSTVQRHLSITGESQIHKPETSTSMTKTYPATGAEIQLNISNISLQTTEYGVAVETLGNTNDDSSFENA</sequence>
<name>A0ABD1E757_HYPHA</name>
<dbReference type="GO" id="GO:0008270">
    <property type="term" value="F:zinc ion binding"/>
    <property type="evidence" value="ECO:0007669"/>
    <property type="project" value="UniProtKB-KW"/>
</dbReference>
<keyword evidence="2 5" id="KW-0863">Zinc-finger</keyword>
<keyword evidence="8" id="KW-1185">Reference proteome</keyword>
<dbReference type="InterPro" id="IPR038441">
    <property type="entry name" value="THAP_Znf_sf"/>
</dbReference>
<keyword evidence="1" id="KW-0479">Metal-binding</keyword>
<comment type="caution">
    <text evidence="7">The sequence shown here is derived from an EMBL/GenBank/DDBJ whole genome shotgun (WGS) entry which is preliminary data.</text>
</comment>
<evidence type="ECO:0000313" key="8">
    <source>
        <dbReference type="Proteomes" id="UP001566132"/>
    </source>
</evidence>
<evidence type="ECO:0000256" key="4">
    <source>
        <dbReference type="ARBA" id="ARBA00023125"/>
    </source>
</evidence>
<gene>
    <name evidence="7" type="ORF">ABEB36_013498</name>
</gene>
<dbReference type="AlphaFoldDB" id="A0ABD1E757"/>
<protein>
    <recommendedName>
        <fullName evidence="6">THAP-type domain-containing protein</fullName>
    </recommendedName>
</protein>
<evidence type="ECO:0000313" key="7">
    <source>
        <dbReference type="EMBL" id="KAL1489544.1"/>
    </source>
</evidence>
<keyword evidence="4 5" id="KW-0238">DNA-binding</keyword>
<dbReference type="SUPFAM" id="SSF57716">
    <property type="entry name" value="Glucocorticoid receptor-like (DNA-binding domain)"/>
    <property type="match status" value="1"/>
</dbReference>
<evidence type="ECO:0000256" key="2">
    <source>
        <dbReference type="ARBA" id="ARBA00022771"/>
    </source>
</evidence>
<proteinExistence type="predicted"/>
<feature type="domain" description="THAP-type" evidence="6">
    <location>
        <begin position="3"/>
        <end position="82"/>
    </location>
</feature>